<name>A0A916JCC7_9BACT</name>
<protein>
    <recommendedName>
        <fullName evidence="1">Secretion system C-terminal sorting domain-containing protein</fullName>
    </recommendedName>
</protein>
<feature type="domain" description="Secretion system C-terminal sorting" evidence="1">
    <location>
        <begin position="465"/>
        <end position="542"/>
    </location>
</feature>
<sequence length="544" mass="62416">MQYFIKLSYGTLLLMIIVLIIKPIESYSQNCTPAYNLVPVTSNNTIEWSKFPEFTLPFKIIYNAVRLGDTQSQPLKHGFSHLASFSGPEPGSLSPSQRALLWYGVATNSGVPQPWGDNTLRSPWGNDTTAYRNYWDNFASTIYDAEIACLDIERMQREDRDILALKSNTAIPQKYRSLSDNEFVTTYKRDMRWWYTESIRRFKSKKPQALITSYSDVPVRNTWLNITSNSWLDWTTNLARTHYLDQGDDGKIGGSYYTAHDIMAPSPYYYYGYDNPLGKDYLSYLLFHIEVNRAWSNKPIIPFVWLRIHDSYDPNTPLIAPFIAEATAIFPFFSGASGLWLWENPSFPGSRQENYAPYEYFINGLYRLSAFKDMFTGNYQLIIPQSARDHMELQNPIWRGVVKNNEVLIAAQNPYATDNQETPVTVSYQKWVKTIVLKGREVFLCKFDLNDGITSVEPSFSDVFVYANPVKYDLNVVLTGLNGATQVDFTLINTKGQEIKKQNLTVHAGQTKETIILPQLPDGIYFARFISKDRTITKKVIVSQ</sequence>
<accession>A0A916JCC7</accession>
<dbReference type="Proteomes" id="UP000680038">
    <property type="component" value="Unassembled WGS sequence"/>
</dbReference>
<dbReference type="Pfam" id="PF18962">
    <property type="entry name" value="Por_Secre_tail"/>
    <property type="match status" value="1"/>
</dbReference>
<keyword evidence="3" id="KW-1185">Reference proteome</keyword>
<evidence type="ECO:0000313" key="2">
    <source>
        <dbReference type="EMBL" id="CAG4995213.1"/>
    </source>
</evidence>
<gene>
    <name evidence="2" type="ORF">DYBT9275_01578</name>
</gene>
<evidence type="ECO:0000259" key="1">
    <source>
        <dbReference type="Pfam" id="PF18962"/>
    </source>
</evidence>
<reference evidence="2" key="1">
    <citation type="submission" date="2021-04" db="EMBL/GenBank/DDBJ databases">
        <authorList>
            <person name="Rodrigo-Torres L."/>
            <person name="Arahal R. D."/>
            <person name="Lucena T."/>
        </authorList>
    </citation>
    <scope>NUCLEOTIDE SEQUENCE</scope>
    <source>
        <strain evidence="2">CECT 9275</strain>
    </source>
</reference>
<proteinExistence type="predicted"/>
<dbReference type="InterPro" id="IPR026444">
    <property type="entry name" value="Secre_tail"/>
</dbReference>
<organism evidence="2 3">
    <name type="scientific">Dyadobacter helix</name>
    <dbReference type="NCBI Taxonomy" id="2822344"/>
    <lineage>
        <taxon>Bacteria</taxon>
        <taxon>Pseudomonadati</taxon>
        <taxon>Bacteroidota</taxon>
        <taxon>Cytophagia</taxon>
        <taxon>Cytophagales</taxon>
        <taxon>Spirosomataceae</taxon>
        <taxon>Dyadobacter</taxon>
    </lineage>
</organism>
<evidence type="ECO:0000313" key="3">
    <source>
        <dbReference type="Proteomes" id="UP000680038"/>
    </source>
</evidence>
<dbReference type="RefSeq" id="WP_215238213.1">
    <property type="nucleotide sequence ID" value="NZ_CAJRAF010000001.1"/>
</dbReference>
<dbReference type="AlphaFoldDB" id="A0A916JCC7"/>
<comment type="caution">
    <text evidence="2">The sequence shown here is derived from an EMBL/GenBank/DDBJ whole genome shotgun (WGS) entry which is preliminary data.</text>
</comment>
<dbReference type="NCBIfam" id="TIGR04183">
    <property type="entry name" value="Por_Secre_tail"/>
    <property type="match status" value="1"/>
</dbReference>
<dbReference type="EMBL" id="CAJRAF010000001">
    <property type="protein sequence ID" value="CAG4995213.1"/>
    <property type="molecule type" value="Genomic_DNA"/>
</dbReference>